<evidence type="ECO:0000256" key="2">
    <source>
        <dbReference type="ARBA" id="ARBA00022692"/>
    </source>
</evidence>
<dbReference type="Pfam" id="PF03544">
    <property type="entry name" value="TonB_C"/>
    <property type="match status" value="1"/>
</dbReference>
<comment type="caution">
    <text evidence="8">The sequence shown here is derived from an EMBL/GenBank/DDBJ whole genome shotgun (WGS) entry which is preliminary data.</text>
</comment>
<evidence type="ECO:0000256" key="4">
    <source>
        <dbReference type="ARBA" id="ARBA00023136"/>
    </source>
</evidence>
<evidence type="ECO:0000256" key="3">
    <source>
        <dbReference type="ARBA" id="ARBA00022989"/>
    </source>
</evidence>
<dbReference type="InterPro" id="IPR037682">
    <property type="entry name" value="TonB_C"/>
</dbReference>
<feature type="signal peptide" evidence="5">
    <location>
        <begin position="1"/>
        <end position="19"/>
    </location>
</feature>
<feature type="domain" description="TonB C-terminal" evidence="7">
    <location>
        <begin position="112"/>
        <end position="206"/>
    </location>
</feature>
<dbReference type="InterPro" id="IPR005543">
    <property type="entry name" value="PASTA_dom"/>
</dbReference>
<evidence type="ECO:0000313" key="8">
    <source>
        <dbReference type="EMBL" id="HDQ99593.1"/>
    </source>
</evidence>
<dbReference type="GO" id="GO:0016020">
    <property type="term" value="C:membrane"/>
    <property type="evidence" value="ECO:0007669"/>
    <property type="project" value="UniProtKB-SubCell"/>
</dbReference>
<dbReference type="Pfam" id="PF03793">
    <property type="entry name" value="PASTA"/>
    <property type="match status" value="1"/>
</dbReference>
<sequence>MVRVLLICLLSATAGQTDAEPVLMPNVVGQALYPASRALRELGIRPGYRQVSFDTALVPEFHVVGQSPEAGSVLVSDDEVVLEFNCPGMLRYWDDWVLPLLGDFRQQVGFYRVQVPPEPIRFVGTGYPQVLAKYAFSGSCLVEALVDLDGTVLAVKVVESSGLVEADSIALDAALQATFHPAEHYEAPVRVWFPIPYHWDYREQLETAPERPGRDLMLEP</sequence>
<dbReference type="PROSITE" id="PS52015">
    <property type="entry name" value="TONB_CTD"/>
    <property type="match status" value="1"/>
</dbReference>
<dbReference type="NCBIfam" id="TIGR01352">
    <property type="entry name" value="tonB_Cterm"/>
    <property type="match status" value="1"/>
</dbReference>
<reference evidence="8" key="1">
    <citation type="journal article" date="2020" name="mSystems">
        <title>Genome- and Community-Level Interaction Insights into Carbon Utilization and Element Cycling Functions of Hydrothermarchaeota in Hydrothermal Sediment.</title>
        <authorList>
            <person name="Zhou Z."/>
            <person name="Liu Y."/>
            <person name="Xu W."/>
            <person name="Pan J."/>
            <person name="Luo Z.H."/>
            <person name="Li M."/>
        </authorList>
    </citation>
    <scope>NUCLEOTIDE SEQUENCE [LARGE SCALE GENOMIC DNA]</scope>
    <source>
        <strain evidence="8">SpSt-1182</strain>
    </source>
</reference>
<evidence type="ECO:0000256" key="1">
    <source>
        <dbReference type="ARBA" id="ARBA00004167"/>
    </source>
</evidence>
<dbReference type="Gene3D" id="3.30.1150.10">
    <property type="match status" value="1"/>
</dbReference>
<accession>A0A7V0XF13</accession>
<evidence type="ECO:0000259" key="6">
    <source>
        <dbReference type="PROSITE" id="PS51178"/>
    </source>
</evidence>
<dbReference type="SUPFAM" id="SSF74653">
    <property type="entry name" value="TolA/TonB C-terminal domain"/>
    <property type="match status" value="1"/>
</dbReference>
<dbReference type="GO" id="GO:0055085">
    <property type="term" value="P:transmembrane transport"/>
    <property type="evidence" value="ECO:0007669"/>
    <property type="project" value="InterPro"/>
</dbReference>
<dbReference type="InterPro" id="IPR006260">
    <property type="entry name" value="TonB/TolA_C"/>
</dbReference>
<dbReference type="Gene3D" id="3.30.10.20">
    <property type="match status" value="1"/>
</dbReference>
<protein>
    <submittedName>
        <fullName evidence="8">TonB family protein</fullName>
    </submittedName>
</protein>
<organism evidence="8">
    <name type="scientific">candidate division WOR-3 bacterium</name>
    <dbReference type="NCBI Taxonomy" id="2052148"/>
    <lineage>
        <taxon>Bacteria</taxon>
        <taxon>Bacteria division WOR-3</taxon>
    </lineage>
</organism>
<dbReference type="EMBL" id="DSBX01000187">
    <property type="protein sequence ID" value="HDQ99593.1"/>
    <property type="molecule type" value="Genomic_DNA"/>
</dbReference>
<proteinExistence type="predicted"/>
<feature type="domain" description="PASTA" evidence="6">
    <location>
        <begin position="18"/>
        <end position="86"/>
    </location>
</feature>
<gene>
    <name evidence="8" type="ORF">ENN51_04830</name>
</gene>
<keyword evidence="3" id="KW-1133">Transmembrane helix</keyword>
<comment type="subcellular location">
    <subcellularLocation>
        <location evidence="1">Membrane</location>
        <topology evidence="1">Single-pass membrane protein</topology>
    </subcellularLocation>
</comment>
<dbReference type="Proteomes" id="UP000885672">
    <property type="component" value="Unassembled WGS sequence"/>
</dbReference>
<keyword evidence="2" id="KW-0812">Transmembrane</keyword>
<evidence type="ECO:0000256" key="5">
    <source>
        <dbReference type="SAM" id="SignalP"/>
    </source>
</evidence>
<dbReference type="PROSITE" id="PS51178">
    <property type="entry name" value="PASTA"/>
    <property type="match status" value="1"/>
</dbReference>
<feature type="chain" id="PRO_5031396062" evidence="5">
    <location>
        <begin position="20"/>
        <end position="220"/>
    </location>
</feature>
<keyword evidence="5" id="KW-0732">Signal</keyword>
<dbReference type="AlphaFoldDB" id="A0A7V0XF13"/>
<name>A0A7V0XF13_UNCW3</name>
<keyword evidence="4" id="KW-0472">Membrane</keyword>
<evidence type="ECO:0000259" key="7">
    <source>
        <dbReference type="PROSITE" id="PS52015"/>
    </source>
</evidence>
<dbReference type="CDD" id="cd06577">
    <property type="entry name" value="PASTA_pknB"/>
    <property type="match status" value="1"/>
</dbReference>